<proteinExistence type="predicted"/>
<dbReference type="InParanoid" id="A0A2P5DF29"/>
<protein>
    <submittedName>
        <fullName evidence="1">Uncharacterized protein</fullName>
    </submittedName>
</protein>
<organism evidence="1 2">
    <name type="scientific">Trema orientale</name>
    <name type="common">Charcoal tree</name>
    <name type="synonym">Celtis orientalis</name>
    <dbReference type="NCBI Taxonomy" id="63057"/>
    <lineage>
        <taxon>Eukaryota</taxon>
        <taxon>Viridiplantae</taxon>
        <taxon>Streptophyta</taxon>
        <taxon>Embryophyta</taxon>
        <taxon>Tracheophyta</taxon>
        <taxon>Spermatophyta</taxon>
        <taxon>Magnoliopsida</taxon>
        <taxon>eudicotyledons</taxon>
        <taxon>Gunneridae</taxon>
        <taxon>Pentapetalae</taxon>
        <taxon>rosids</taxon>
        <taxon>fabids</taxon>
        <taxon>Rosales</taxon>
        <taxon>Cannabaceae</taxon>
        <taxon>Trema</taxon>
    </lineage>
</organism>
<dbReference type="AlphaFoldDB" id="A0A2P5DF29"/>
<evidence type="ECO:0000313" key="2">
    <source>
        <dbReference type="Proteomes" id="UP000237000"/>
    </source>
</evidence>
<feature type="non-terminal residue" evidence="1">
    <location>
        <position position="1"/>
    </location>
</feature>
<reference evidence="2" key="1">
    <citation type="submission" date="2016-06" db="EMBL/GenBank/DDBJ databases">
        <title>Parallel loss of symbiosis genes in relatives of nitrogen-fixing non-legume Parasponia.</title>
        <authorList>
            <person name="Van Velzen R."/>
            <person name="Holmer R."/>
            <person name="Bu F."/>
            <person name="Rutten L."/>
            <person name="Van Zeijl A."/>
            <person name="Liu W."/>
            <person name="Santuari L."/>
            <person name="Cao Q."/>
            <person name="Sharma T."/>
            <person name="Shen D."/>
            <person name="Roswanjaya Y."/>
            <person name="Wardhani T."/>
            <person name="Kalhor M.S."/>
            <person name="Jansen J."/>
            <person name="Van den Hoogen J."/>
            <person name="Gungor B."/>
            <person name="Hartog M."/>
            <person name="Hontelez J."/>
            <person name="Verver J."/>
            <person name="Yang W.-C."/>
            <person name="Schijlen E."/>
            <person name="Repin R."/>
            <person name="Schilthuizen M."/>
            <person name="Schranz E."/>
            <person name="Heidstra R."/>
            <person name="Miyata K."/>
            <person name="Fedorova E."/>
            <person name="Kohlen W."/>
            <person name="Bisseling T."/>
            <person name="Smit S."/>
            <person name="Geurts R."/>
        </authorList>
    </citation>
    <scope>NUCLEOTIDE SEQUENCE [LARGE SCALE GENOMIC DNA]</scope>
    <source>
        <strain evidence="2">cv. RG33-2</strain>
    </source>
</reference>
<sequence>YANSRATLHITCARVKPHCSTHATSNQQPKWHTQVSDHRAKALPTQAMLWSSRIVVCTMCIPHLALVPWCSSPP</sequence>
<evidence type="ECO:0000313" key="1">
    <source>
        <dbReference type="EMBL" id="PON71915.1"/>
    </source>
</evidence>
<comment type="caution">
    <text evidence="1">The sequence shown here is derived from an EMBL/GenBank/DDBJ whole genome shotgun (WGS) entry which is preliminary data.</text>
</comment>
<dbReference type="EMBL" id="JXTC01000274">
    <property type="protein sequence ID" value="PON71915.1"/>
    <property type="molecule type" value="Genomic_DNA"/>
</dbReference>
<gene>
    <name evidence="1" type="ORF">TorRG33x02_253360</name>
</gene>
<dbReference type="Proteomes" id="UP000237000">
    <property type="component" value="Unassembled WGS sequence"/>
</dbReference>
<accession>A0A2P5DF29</accession>
<name>A0A2P5DF29_TREOI</name>
<keyword evidence="2" id="KW-1185">Reference proteome</keyword>